<reference evidence="5" key="1">
    <citation type="submission" date="2021-01" db="EMBL/GenBank/DDBJ databases">
        <authorList>
            <person name="Corre E."/>
            <person name="Pelletier E."/>
            <person name="Niang G."/>
            <person name="Scheremetjew M."/>
            <person name="Finn R."/>
            <person name="Kale V."/>
            <person name="Holt S."/>
            <person name="Cochrane G."/>
            <person name="Meng A."/>
            <person name="Brown T."/>
            <person name="Cohen L."/>
        </authorList>
    </citation>
    <scope>NUCLEOTIDE SEQUENCE</scope>
    <source>
        <strain evidence="5">CCMP645</strain>
    </source>
</reference>
<dbReference type="Pfam" id="PF01230">
    <property type="entry name" value="HIT"/>
    <property type="match status" value="1"/>
</dbReference>
<dbReference type="Gene3D" id="3.30.428.10">
    <property type="entry name" value="HIT-like"/>
    <property type="match status" value="1"/>
</dbReference>
<name>A0A7S4C5G0_CHRCT</name>
<dbReference type="InterPro" id="IPR011146">
    <property type="entry name" value="HIT-like"/>
</dbReference>
<dbReference type="SUPFAM" id="SSF54197">
    <property type="entry name" value="HIT-like"/>
    <property type="match status" value="1"/>
</dbReference>
<dbReference type="InterPro" id="IPR001310">
    <property type="entry name" value="Histidine_triad_HIT"/>
</dbReference>
<organism evidence="5">
    <name type="scientific">Chrysotila carterae</name>
    <name type="common">Marine alga</name>
    <name type="synonym">Syracosphaera carterae</name>
    <dbReference type="NCBI Taxonomy" id="13221"/>
    <lineage>
        <taxon>Eukaryota</taxon>
        <taxon>Haptista</taxon>
        <taxon>Haptophyta</taxon>
        <taxon>Prymnesiophyceae</taxon>
        <taxon>Isochrysidales</taxon>
        <taxon>Isochrysidaceae</taxon>
        <taxon>Chrysotila</taxon>
    </lineage>
</organism>
<dbReference type="InterPro" id="IPR036265">
    <property type="entry name" value="HIT-like_sf"/>
</dbReference>
<evidence type="ECO:0000256" key="2">
    <source>
        <dbReference type="PIRSR" id="PIRSR601310-3"/>
    </source>
</evidence>
<dbReference type="InterPro" id="IPR019808">
    <property type="entry name" value="Histidine_triad_CS"/>
</dbReference>
<dbReference type="PANTHER" id="PTHR23089">
    <property type="entry name" value="HISTIDINE TRIAD HIT PROTEIN"/>
    <property type="match status" value="1"/>
</dbReference>
<evidence type="ECO:0000259" key="4">
    <source>
        <dbReference type="PROSITE" id="PS51084"/>
    </source>
</evidence>
<evidence type="ECO:0000313" key="5">
    <source>
        <dbReference type="EMBL" id="CAE0787570.1"/>
    </source>
</evidence>
<dbReference type="PROSITE" id="PS00892">
    <property type="entry name" value="HIT_1"/>
    <property type="match status" value="1"/>
</dbReference>
<dbReference type="PRINTS" id="PR00332">
    <property type="entry name" value="HISTRIAD"/>
</dbReference>
<accession>A0A7S4C5G0</accession>
<gene>
    <name evidence="5" type="ORF">PCAR00345_LOCUS40278</name>
</gene>
<dbReference type="EMBL" id="HBIZ01065618">
    <property type="protein sequence ID" value="CAE0787570.1"/>
    <property type="molecule type" value="Transcribed_RNA"/>
</dbReference>
<sequence>MLRLRTVASKLWLGSASLPQALRHRSILARPASLRPVMAREALTPPFSLLPAFRPPGQRDMSSEVAAAQAAKPGGDTIFGKIIRKEIPADIVFEDDVCVAFKDINPQAPVHVLVIPKRPMAMMQDAEDADAPMLGHLMLAATRVAKLLNLHNGYRLVINNGKDGAQSVYHLHVHLLGGRQLGWPPG</sequence>
<proteinExistence type="predicted"/>
<dbReference type="AlphaFoldDB" id="A0A7S4C5G0"/>
<dbReference type="PROSITE" id="PS51084">
    <property type="entry name" value="HIT_2"/>
    <property type="match status" value="1"/>
</dbReference>
<feature type="domain" description="HIT" evidence="4">
    <location>
        <begin position="78"/>
        <end position="186"/>
    </location>
</feature>
<evidence type="ECO:0000256" key="3">
    <source>
        <dbReference type="PROSITE-ProRule" id="PRU00464"/>
    </source>
</evidence>
<protein>
    <recommendedName>
        <fullName evidence="4">HIT domain-containing protein</fullName>
    </recommendedName>
</protein>
<feature type="short sequence motif" description="Histidine triad motif" evidence="2 3">
    <location>
        <begin position="170"/>
        <end position="174"/>
    </location>
</feature>
<dbReference type="FunFam" id="3.30.428.10:FF:000005">
    <property type="entry name" value="Histidine triad nucleotide-binding protein 1"/>
    <property type="match status" value="1"/>
</dbReference>
<dbReference type="CDD" id="cd01276">
    <property type="entry name" value="PKCI_related"/>
    <property type="match status" value="1"/>
</dbReference>
<evidence type="ECO:0000256" key="1">
    <source>
        <dbReference type="PIRSR" id="PIRSR601310-1"/>
    </source>
</evidence>
<dbReference type="GO" id="GO:0003824">
    <property type="term" value="F:catalytic activity"/>
    <property type="evidence" value="ECO:0007669"/>
    <property type="project" value="InterPro"/>
</dbReference>
<feature type="active site" description="Tele-AMP-histidine intermediate" evidence="1">
    <location>
        <position position="172"/>
    </location>
</feature>